<dbReference type="Proteomes" id="UP000065220">
    <property type="component" value="Chromosome"/>
</dbReference>
<name>A0A109W7W7_ACTRD</name>
<evidence type="ECO:0000256" key="3">
    <source>
        <dbReference type="ARBA" id="ARBA00022692"/>
    </source>
</evidence>
<feature type="transmembrane region" description="Helical" evidence="6">
    <location>
        <begin position="59"/>
        <end position="92"/>
    </location>
</feature>
<keyword evidence="4 6" id="KW-1133">Transmembrane helix</keyword>
<evidence type="ECO:0000256" key="2">
    <source>
        <dbReference type="ARBA" id="ARBA00022475"/>
    </source>
</evidence>
<dbReference type="OrthoDB" id="3217742at2"/>
<dbReference type="STRING" id="111015.AXF14_08235"/>
<evidence type="ECO:0000256" key="4">
    <source>
        <dbReference type="ARBA" id="ARBA00022989"/>
    </source>
</evidence>
<evidence type="ECO:0000256" key="6">
    <source>
        <dbReference type="SAM" id="Phobius"/>
    </source>
</evidence>
<dbReference type="Pfam" id="PF00482">
    <property type="entry name" value="T2SSF"/>
    <property type="match status" value="1"/>
</dbReference>
<evidence type="ECO:0000259" key="7">
    <source>
        <dbReference type="Pfam" id="PF00482"/>
    </source>
</evidence>
<dbReference type="PANTHER" id="PTHR35007">
    <property type="entry name" value="INTEGRAL MEMBRANE PROTEIN-RELATED"/>
    <property type="match status" value="1"/>
</dbReference>
<comment type="subcellular location">
    <subcellularLocation>
        <location evidence="1">Cell membrane</location>
        <topology evidence="1">Multi-pass membrane protein</topology>
    </subcellularLocation>
</comment>
<dbReference type="EMBL" id="CP014228">
    <property type="protein sequence ID" value="AMD87573.1"/>
    <property type="molecule type" value="Genomic_DNA"/>
</dbReference>
<feature type="domain" description="Type II secretion system protein GspF" evidence="7">
    <location>
        <begin position="111"/>
        <end position="236"/>
    </location>
</feature>
<dbReference type="GO" id="GO:0005886">
    <property type="term" value="C:plasma membrane"/>
    <property type="evidence" value="ECO:0007669"/>
    <property type="project" value="UniProtKB-SubCell"/>
</dbReference>
<sequence>MGALAGLLLGLGLVLTWLALTTEPPRWRSERSRRLADLLVQAGAGRTSPTVFVVGCAALGVVLALVFLGLSGAWPIALAFGVIAGSGPFVLVSSRARTRRTRLREVWPEAVDTLVSGVRAGMSLPEALSNLGERGPEAVRSEFQAFAADYAATARFDHCLDRLKARFADPVADRIVEALRLAHEVGGTDLGVLLRSLSRMLREDMRTRGELEARQSWTVNGAKVAVAAPWLVLALLSTRPQAAAAYATTSGAIVLAVGGLASVLAYRLMLRLGRLPEEERVLR</sequence>
<accession>A0A109W7W7</accession>
<dbReference type="RefSeq" id="WP_067942403.1">
    <property type="nucleotide sequence ID" value="NZ_CAUSVG010000040.1"/>
</dbReference>
<dbReference type="KEGG" id="ard:AXF14_08235"/>
<dbReference type="InterPro" id="IPR018076">
    <property type="entry name" value="T2SS_GspF_dom"/>
</dbReference>
<protein>
    <submittedName>
        <fullName evidence="8">Type II secretion system protein F</fullName>
    </submittedName>
</protein>
<keyword evidence="9" id="KW-1185">Reference proteome</keyword>
<dbReference type="PANTHER" id="PTHR35007:SF3">
    <property type="entry name" value="POSSIBLE CONSERVED ALANINE RICH MEMBRANE PROTEIN"/>
    <property type="match status" value="1"/>
</dbReference>
<feature type="transmembrane region" description="Helical" evidence="6">
    <location>
        <begin position="243"/>
        <end position="266"/>
    </location>
</feature>
<gene>
    <name evidence="8" type="ORF">AXF14_08235</name>
</gene>
<reference evidence="9" key="1">
    <citation type="submission" date="2016-02" db="EMBL/GenBank/DDBJ databases">
        <authorList>
            <person name="Holder M.E."/>
            <person name="Ajami N.J."/>
            <person name="Petrosino J.F."/>
        </authorList>
    </citation>
    <scope>NUCLEOTIDE SEQUENCE [LARGE SCALE GENOMIC DNA]</scope>
    <source>
        <strain evidence="9">CCUG 36733</strain>
    </source>
</reference>
<evidence type="ECO:0000313" key="9">
    <source>
        <dbReference type="Proteomes" id="UP000065220"/>
    </source>
</evidence>
<feature type="transmembrane region" description="Helical" evidence="6">
    <location>
        <begin position="217"/>
        <end position="237"/>
    </location>
</feature>
<evidence type="ECO:0000313" key="8">
    <source>
        <dbReference type="EMBL" id="AMD87573.1"/>
    </source>
</evidence>
<evidence type="ECO:0000256" key="1">
    <source>
        <dbReference type="ARBA" id="ARBA00004651"/>
    </source>
</evidence>
<keyword evidence="2" id="KW-1003">Cell membrane</keyword>
<dbReference type="AlphaFoldDB" id="A0A109W7W7"/>
<proteinExistence type="predicted"/>
<keyword evidence="3 6" id="KW-0812">Transmembrane</keyword>
<organism evidence="8 9">
    <name type="scientific">Actinomyces radicidentis</name>
    <dbReference type="NCBI Taxonomy" id="111015"/>
    <lineage>
        <taxon>Bacteria</taxon>
        <taxon>Bacillati</taxon>
        <taxon>Actinomycetota</taxon>
        <taxon>Actinomycetes</taxon>
        <taxon>Actinomycetales</taxon>
        <taxon>Actinomycetaceae</taxon>
        <taxon>Actinomyces</taxon>
    </lineage>
</organism>
<keyword evidence="5 6" id="KW-0472">Membrane</keyword>
<evidence type="ECO:0000256" key="5">
    <source>
        <dbReference type="ARBA" id="ARBA00023136"/>
    </source>
</evidence>